<protein>
    <recommendedName>
        <fullName evidence="5">Plastid lipid-associated protein/fibrillin conserved domain-containing protein</fullName>
    </recommendedName>
</protein>
<feature type="non-terminal residue" evidence="6">
    <location>
        <position position="318"/>
    </location>
</feature>
<gene>
    <name evidence="6" type="ORF">CISIN_1g0157692mg</name>
</gene>
<keyword evidence="3" id="KW-0934">Plastid</keyword>
<sequence>MALKFHITNVNFHFCACSSSFSRSTLAFSSSKLSNCSQNRTNGLVAQSSLTDQQQLAFTGEENQLIDALIGIQGRGRSASARQLNTGSSLIEGRWQLMFTTRPGTASPIQRTFVGVETFSVFQEISLRTNDPRVSNIVKFSEAIGELKVEAAASIKDGKRILFQFDKAAFSFKFLPFKFPYPVPFRLLGDEAKGWLDTTYLSPSGNLRISRGNKGTTFVLQKKTEPRQTLLSAISTGTQVEQAINEFISSNQSTAEEERELLEGEWQMLWSSQMETDSWIENAGNGLMGKQIVKKNGQMKFEVDILLGFKFSMTGTYA</sequence>
<evidence type="ECO:0000259" key="5">
    <source>
        <dbReference type="Pfam" id="PF04755"/>
    </source>
</evidence>
<dbReference type="EMBL" id="KK784973">
    <property type="protein sequence ID" value="KDO56407.1"/>
    <property type="molecule type" value="Genomic_DNA"/>
</dbReference>
<feature type="domain" description="Plastid lipid-associated protein/fibrillin conserved" evidence="5">
    <location>
        <begin position="88"/>
        <end position="220"/>
    </location>
</feature>
<evidence type="ECO:0000256" key="2">
    <source>
        <dbReference type="ARBA" id="ARBA00005845"/>
    </source>
</evidence>
<evidence type="ECO:0000256" key="3">
    <source>
        <dbReference type="ARBA" id="ARBA00022640"/>
    </source>
</evidence>
<proteinExistence type="inferred from homology"/>
<evidence type="ECO:0000313" key="7">
    <source>
        <dbReference type="Proteomes" id="UP000027120"/>
    </source>
</evidence>
<comment type="subcellular location">
    <subcellularLocation>
        <location evidence="1">Plastid</location>
    </subcellularLocation>
</comment>
<accession>A0A067EYV1</accession>
<keyword evidence="4" id="KW-0809">Transit peptide</keyword>
<evidence type="ECO:0000256" key="4">
    <source>
        <dbReference type="ARBA" id="ARBA00022946"/>
    </source>
</evidence>
<reference evidence="6 7" key="1">
    <citation type="submission" date="2014-04" db="EMBL/GenBank/DDBJ databases">
        <authorList>
            <consortium name="International Citrus Genome Consortium"/>
            <person name="Gmitter F."/>
            <person name="Chen C."/>
            <person name="Farmerie W."/>
            <person name="Harkins T."/>
            <person name="Desany B."/>
            <person name="Mohiuddin M."/>
            <person name="Kodira C."/>
            <person name="Borodovsky M."/>
            <person name="Lomsadze A."/>
            <person name="Burns P."/>
            <person name="Jenkins J."/>
            <person name="Prochnik S."/>
            <person name="Shu S."/>
            <person name="Chapman J."/>
            <person name="Pitluck S."/>
            <person name="Schmutz J."/>
            <person name="Rokhsar D."/>
        </authorList>
    </citation>
    <scope>NUCLEOTIDE SEQUENCE</scope>
</reference>
<dbReference type="InterPro" id="IPR006843">
    <property type="entry name" value="PAP/fibrillin_dom"/>
</dbReference>
<dbReference type="GO" id="GO:0009536">
    <property type="term" value="C:plastid"/>
    <property type="evidence" value="ECO:0007669"/>
    <property type="project" value="UniProtKB-SubCell"/>
</dbReference>
<dbReference type="InterPro" id="IPR039633">
    <property type="entry name" value="PAP"/>
</dbReference>
<dbReference type="Pfam" id="PF04755">
    <property type="entry name" value="PAP_fibrillin"/>
    <property type="match status" value="1"/>
</dbReference>
<evidence type="ECO:0000256" key="1">
    <source>
        <dbReference type="ARBA" id="ARBA00004474"/>
    </source>
</evidence>
<dbReference type="AlphaFoldDB" id="A0A067EYV1"/>
<keyword evidence="7" id="KW-1185">Reference proteome</keyword>
<name>A0A067EYV1_CITSI</name>
<dbReference type="Proteomes" id="UP000027120">
    <property type="component" value="Unassembled WGS sequence"/>
</dbReference>
<organism evidence="6 7">
    <name type="scientific">Citrus sinensis</name>
    <name type="common">Sweet orange</name>
    <name type="synonym">Citrus aurantium var. sinensis</name>
    <dbReference type="NCBI Taxonomy" id="2711"/>
    <lineage>
        <taxon>Eukaryota</taxon>
        <taxon>Viridiplantae</taxon>
        <taxon>Streptophyta</taxon>
        <taxon>Embryophyta</taxon>
        <taxon>Tracheophyta</taxon>
        <taxon>Spermatophyta</taxon>
        <taxon>Magnoliopsida</taxon>
        <taxon>eudicotyledons</taxon>
        <taxon>Gunneridae</taxon>
        <taxon>Pentapetalae</taxon>
        <taxon>rosids</taxon>
        <taxon>malvids</taxon>
        <taxon>Sapindales</taxon>
        <taxon>Rutaceae</taxon>
        <taxon>Aurantioideae</taxon>
        <taxon>Citrus</taxon>
    </lineage>
</organism>
<evidence type="ECO:0000313" key="6">
    <source>
        <dbReference type="EMBL" id="KDO56407.1"/>
    </source>
</evidence>
<comment type="similarity">
    <text evidence="2">Belongs to the PAP/fibrillin family.</text>
</comment>
<dbReference type="PANTHER" id="PTHR31906">
    <property type="entry name" value="PLASTID-LIPID-ASSOCIATED PROTEIN 4, CHLOROPLASTIC-RELATED"/>
    <property type="match status" value="1"/>
</dbReference>